<dbReference type="Proteomes" id="UP000051131">
    <property type="component" value="Unassembled WGS sequence"/>
</dbReference>
<keyword evidence="2" id="KW-1185">Reference proteome</keyword>
<gene>
    <name evidence="1" type="ORF">FC80_GL000910</name>
</gene>
<comment type="caution">
    <text evidence="1">The sequence shown here is derived from an EMBL/GenBank/DDBJ whole genome shotgun (WGS) entry which is preliminary data.</text>
</comment>
<dbReference type="AlphaFoldDB" id="A0A0R2CLT7"/>
<dbReference type="PATRIC" id="fig|1423729.3.peg.920"/>
<evidence type="ECO:0000313" key="2">
    <source>
        <dbReference type="Proteomes" id="UP000051131"/>
    </source>
</evidence>
<protein>
    <submittedName>
        <fullName evidence="1">Uncharacterized protein</fullName>
    </submittedName>
</protein>
<dbReference type="EMBL" id="AYZE01000014">
    <property type="protein sequence ID" value="KRM90916.1"/>
    <property type="molecule type" value="Genomic_DNA"/>
</dbReference>
<dbReference type="STRING" id="1423729.FC80_GL000910"/>
<proteinExistence type="predicted"/>
<evidence type="ECO:0000313" key="1">
    <source>
        <dbReference type="EMBL" id="KRM90916.1"/>
    </source>
</evidence>
<name>A0A0R2CLT7_9LACO</name>
<reference evidence="1 2" key="1">
    <citation type="journal article" date="2015" name="Genome Announc.">
        <title>Expanding the biotechnology potential of lactobacilli through comparative genomics of 213 strains and associated genera.</title>
        <authorList>
            <person name="Sun Z."/>
            <person name="Harris H.M."/>
            <person name="McCann A."/>
            <person name="Guo C."/>
            <person name="Argimon S."/>
            <person name="Zhang W."/>
            <person name="Yang X."/>
            <person name="Jeffery I.B."/>
            <person name="Cooney J.C."/>
            <person name="Kagawa T.F."/>
            <person name="Liu W."/>
            <person name="Song Y."/>
            <person name="Salvetti E."/>
            <person name="Wrobel A."/>
            <person name="Rasinkangas P."/>
            <person name="Parkhill J."/>
            <person name="Rea M.C."/>
            <person name="O'Sullivan O."/>
            <person name="Ritari J."/>
            <person name="Douillard F.P."/>
            <person name="Paul Ross R."/>
            <person name="Yang R."/>
            <person name="Briner A.E."/>
            <person name="Felis G.E."/>
            <person name="de Vos W.M."/>
            <person name="Barrangou R."/>
            <person name="Klaenhammer T.R."/>
            <person name="Caufield P.W."/>
            <person name="Cui Y."/>
            <person name="Zhang H."/>
            <person name="O'Toole P.W."/>
        </authorList>
    </citation>
    <scope>NUCLEOTIDE SEQUENCE [LARGE SCALE GENOMIC DNA]</scope>
    <source>
        <strain evidence="1 2">DSM 21116</strain>
    </source>
</reference>
<sequence>MYYGTENCFLIQQDVVRRDILHTHDHAGNLAIKLIGKMIEFGLEYYPVTIVEGILRKDVYSNMLHNAVIKNKGTSLIFYLDLSFEKTLFLNLHKANPFSEKILRQWWQEKDYLGRSDICLRDADFLTNFNQVLEKIDSQLS</sequence>
<accession>A0A0R2CLT7</accession>
<organism evidence="1 2">
    <name type="scientific">Liquorilactobacillus cacaonum DSM 21116</name>
    <dbReference type="NCBI Taxonomy" id="1423729"/>
    <lineage>
        <taxon>Bacteria</taxon>
        <taxon>Bacillati</taxon>
        <taxon>Bacillota</taxon>
        <taxon>Bacilli</taxon>
        <taxon>Lactobacillales</taxon>
        <taxon>Lactobacillaceae</taxon>
        <taxon>Liquorilactobacillus</taxon>
    </lineage>
</organism>